<accession>A0A3G7U0Z5</accession>
<dbReference type="GO" id="GO:0008903">
    <property type="term" value="F:hydroxypyruvate isomerase activity"/>
    <property type="evidence" value="ECO:0007669"/>
    <property type="project" value="UniProtKB-EC"/>
</dbReference>
<organism evidence="5 6">
    <name type="scientific">Pseudomonas chlororaphis</name>
    <dbReference type="NCBI Taxonomy" id="587753"/>
    <lineage>
        <taxon>Bacteria</taxon>
        <taxon>Pseudomonadati</taxon>
        <taxon>Pseudomonadota</taxon>
        <taxon>Gammaproteobacteria</taxon>
        <taxon>Pseudomonadales</taxon>
        <taxon>Pseudomonadaceae</taxon>
        <taxon>Pseudomonas</taxon>
    </lineage>
</organism>
<gene>
    <name evidence="5" type="ORF">C4K04_6538</name>
</gene>
<evidence type="ECO:0000256" key="3">
    <source>
        <dbReference type="PIRSR" id="PIRSR006241-50"/>
    </source>
</evidence>
<dbReference type="PIRSF" id="PIRSF006241">
    <property type="entry name" value="HyI"/>
    <property type="match status" value="1"/>
</dbReference>
<comment type="similarity">
    <text evidence="2">Belongs to the hyi family.</text>
</comment>
<dbReference type="EMBL" id="CP027753">
    <property type="protein sequence ID" value="AZE52166.1"/>
    <property type="molecule type" value="Genomic_DNA"/>
</dbReference>
<evidence type="ECO:0000256" key="1">
    <source>
        <dbReference type="ARBA" id="ARBA00023235"/>
    </source>
</evidence>
<evidence type="ECO:0000313" key="5">
    <source>
        <dbReference type="EMBL" id="AZE52166.1"/>
    </source>
</evidence>
<dbReference type="AlphaFoldDB" id="A0A3G7U0Z5"/>
<dbReference type="Pfam" id="PF01261">
    <property type="entry name" value="AP_endonuc_2"/>
    <property type="match status" value="1"/>
</dbReference>
<feature type="active site" description="Proton donor/acceptor" evidence="3">
    <location>
        <position position="239"/>
    </location>
</feature>
<reference evidence="5 6" key="1">
    <citation type="submission" date="2018-03" db="EMBL/GenBank/DDBJ databases">
        <title>Diversity of phytobeneficial traits revealed by whole-genome analysis of worldwide-isolated phenazine-producing Pseudomonas spp.</title>
        <authorList>
            <person name="Biessy A."/>
            <person name="Novinscak A."/>
            <person name="Blom J."/>
            <person name="Leger G."/>
            <person name="Thomashow L.S."/>
            <person name="Cazorla F.M."/>
            <person name="Josic D."/>
            <person name="Filion M."/>
        </authorList>
    </citation>
    <scope>NUCLEOTIDE SEQUENCE [LARGE SCALE GENOMIC DNA]</scope>
    <source>
        <strain evidence="5 6">B25</strain>
    </source>
</reference>
<dbReference type="Proteomes" id="UP000268048">
    <property type="component" value="Chromosome"/>
</dbReference>
<dbReference type="EC" id="5.3.1.22" evidence="5"/>
<dbReference type="InterPro" id="IPR036237">
    <property type="entry name" value="Xyl_isomerase-like_sf"/>
</dbReference>
<dbReference type="InterPro" id="IPR013022">
    <property type="entry name" value="Xyl_isomerase-like_TIM-brl"/>
</dbReference>
<dbReference type="PANTHER" id="PTHR43489">
    <property type="entry name" value="ISOMERASE"/>
    <property type="match status" value="1"/>
</dbReference>
<sequence length="265" mass="29569">MPKFAPNLYHLFTELPIRKRFAAAAAHGFDAVEWHFPYELPKHELKALLTDNGLQLVHALMPVDQSVTWGLAGQPDKIDEFKRSAELALEYAATVGIATLHPHPGQMPPQYSQEQCLDVLVSNLDYFCAQAASLDLTLVLESVCTIRAPKTMLRTLGQAAEVVKEVGRPNLKVLYDSYHVRNEEAGSLCAIFDEFQEVIGHVQIANVPGRHEPGVGDVDLQYFISHMHECGYRGWIGLEYDPLKDTASSLSWLANYKGIRAKLSK</sequence>
<dbReference type="Gene3D" id="3.20.20.150">
    <property type="entry name" value="Divalent-metal-dependent TIM barrel enzymes"/>
    <property type="match status" value="1"/>
</dbReference>
<dbReference type="SUPFAM" id="SSF51658">
    <property type="entry name" value="Xylose isomerase-like"/>
    <property type="match status" value="1"/>
</dbReference>
<proteinExistence type="inferred from homology"/>
<dbReference type="InterPro" id="IPR050417">
    <property type="entry name" value="Sugar_Epim/Isomerase"/>
</dbReference>
<feature type="domain" description="Xylose isomerase-like TIM barrel" evidence="4">
    <location>
        <begin position="21"/>
        <end position="255"/>
    </location>
</feature>
<keyword evidence="5" id="KW-0670">Pyruvate</keyword>
<keyword evidence="1 2" id="KW-0413">Isomerase</keyword>
<dbReference type="InterPro" id="IPR026040">
    <property type="entry name" value="HyI-like"/>
</dbReference>
<dbReference type="RefSeq" id="WP_124322961.1">
    <property type="nucleotide sequence ID" value="NZ_CP027753.1"/>
</dbReference>
<evidence type="ECO:0000259" key="4">
    <source>
        <dbReference type="Pfam" id="PF01261"/>
    </source>
</evidence>
<feature type="active site" description="Proton donor/acceptor" evidence="3">
    <location>
        <position position="141"/>
    </location>
</feature>
<protein>
    <submittedName>
        <fullName evidence="5">Hydroxypyruvate isomerase</fullName>
        <ecNumber evidence="5">5.3.1.22</ecNumber>
    </submittedName>
</protein>
<evidence type="ECO:0000256" key="2">
    <source>
        <dbReference type="PIRNR" id="PIRNR006241"/>
    </source>
</evidence>
<dbReference type="GO" id="GO:0046487">
    <property type="term" value="P:glyoxylate metabolic process"/>
    <property type="evidence" value="ECO:0007669"/>
    <property type="project" value="TreeGrafter"/>
</dbReference>
<dbReference type="PANTHER" id="PTHR43489:SF6">
    <property type="entry name" value="HYDROXYPYRUVATE ISOMERASE-RELATED"/>
    <property type="match status" value="1"/>
</dbReference>
<name>A0A3G7U0Z5_9PSED</name>
<evidence type="ECO:0000313" key="6">
    <source>
        <dbReference type="Proteomes" id="UP000268048"/>
    </source>
</evidence>